<accession>A0A6G0Q9H0</accession>
<dbReference type="EMBL" id="QXFY01004749">
    <property type="protein sequence ID" value="KAE9275592.1"/>
    <property type="molecule type" value="Genomic_DNA"/>
</dbReference>
<feature type="chain" id="PRO_5036384587" description="RxLR effector protein" evidence="2">
    <location>
        <begin position="19"/>
        <end position="55"/>
    </location>
</feature>
<evidence type="ECO:0000313" key="5">
    <source>
        <dbReference type="Proteomes" id="UP000486351"/>
    </source>
</evidence>
<evidence type="ECO:0008006" key="6">
    <source>
        <dbReference type="Google" id="ProtNLM"/>
    </source>
</evidence>
<dbReference type="Proteomes" id="UP000486351">
    <property type="component" value="Unassembled WGS sequence"/>
</dbReference>
<dbReference type="EMBL" id="QXFY01012336">
    <property type="protein sequence ID" value="KAE9259335.1"/>
    <property type="molecule type" value="Genomic_DNA"/>
</dbReference>
<comment type="caution">
    <text evidence="4">The sequence shown here is derived from an EMBL/GenBank/DDBJ whole genome shotgun (WGS) entry which is preliminary data.</text>
</comment>
<reference evidence="4 5" key="1">
    <citation type="submission" date="2018-09" db="EMBL/GenBank/DDBJ databases">
        <title>Genomic investigation of the strawberry pathogen Phytophthora fragariae indicates pathogenicity is determined by transcriptional variation in three key races.</title>
        <authorList>
            <person name="Adams T.M."/>
            <person name="Armitage A.D."/>
            <person name="Sobczyk M.K."/>
            <person name="Bates H.J."/>
            <person name="Dunwell J.M."/>
            <person name="Nellist C.F."/>
            <person name="Harrison R.J."/>
        </authorList>
    </citation>
    <scope>NUCLEOTIDE SEQUENCE [LARGE SCALE GENOMIC DNA]</scope>
    <source>
        <strain evidence="4 5">NOV-77</strain>
    </source>
</reference>
<dbReference type="AlphaFoldDB" id="A0A6G0Q9H0"/>
<feature type="signal peptide" evidence="2">
    <location>
        <begin position="1"/>
        <end position="18"/>
    </location>
</feature>
<sequence length="55" mass="6035">MSCCRTTICQFCVVITWAAFKWQASLISTGVTQSDTNPKLATTTKRTHSPLLSLS</sequence>
<evidence type="ECO:0000313" key="3">
    <source>
        <dbReference type="EMBL" id="KAE9259335.1"/>
    </source>
</evidence>
<evidence type="ECO:0000313" key="4">
    <source>
        <dbReference type="EMBL" id="KAE9275592.1"/>
    </source>
</evidence>
<name>A0A6G0Q9H0_9STRA</name>
<evidence type="ECO:0000256" key="2">
    <source>
        <dbReference type="SAM" id="SignalP"/>
    </source>
</evidence>
<feature type="region of interest" description="Disordered" evidence="1">
    <location>
        <begin position="32"/>
        <end position="55"/>
    </location>
</feature>
<proteinExistence type="predicted"/>
<protein>
    <recommendedName>
        <fullName evidence="6">RxLR effector protein</fullName>
    </recommendedName>
</protein>
<organism evidence="4 5">
    <name type="scientific">Phytophthora fragariae</name>
    <dbReference type="NCBI Taxonomy" id="53985"/>
    <lineage>
        <taxon>Eukaryota</taxon>
        <taxon>Sar</taxon>
        <taxon>Stramenopiles</taxon>
        <taxon>Oomycota</taxon>
        <taxon>Peronosporomycetes</taxon>
        <taxon>Peronosporales</taxon>
        <taxon>Peronosporaceae</taxon>
        <taxon>Phytophthora</taxon>
    </lineage>
</organism>
<keyword evidence="2" id="KW-0732">Signal</keyword>
<evidence type="ECO:0000256" key="1">
    <source>
        <dbReference type="SAM" id="MobiDB-lite"/>
    </source>
</evidence>
<gene>
    <name evidence="4" type="ORF">PF008_g29316</name>
    <name evidence="3" type="ORF">PF008_g33390</name>
</gene>